<proteinExistence type="predicted"/>
<gene>
    <name evidence="1" type="ORF">ACFOVU_18345</name>
</gene>
<reference evidence="2" key="1">
    <citation type="journal article" date="2019" name="Int. J. Syst. Evol. Microbiol.">
        <title>The Global Catalogue of Microorganisms (GCM) 10K type strain sequencing project: providing services to taxonomists for standard genome sequencing and annotation.</title>
        <authorList>
            <consortium name="The Broad Institute Genomics Platform"/>
            <consortium name="The Broad Institute Genome Sequencing Center for Infectious Disease"/>
            <person name="Wu L."/>
            <person name="Ma J."/>
        </authorList>
    </citation>
    <scope>NUCLEOTIDE SEQUENCE [LARGE SCALE GENOMIC DNA]</scope>
    <source>
        <strain evidence="2">TBRC 1826</strain>
    </source>
</reference>
<dbReference type="InterPro" id="IPR023476">
    <property type="entry name" value="Pep_tRNA_hydro_II_dom_sf"/>
</dbReference>
<dbReference type="InterPro" id="IPR017021">
    <property type="entry name" value="UCP033763"/>
</dbReference>
<comment type="caution">
    <text evidence="1">The sequence shown here is derived from an EMBL/GenBank/DDBJ whole genome shotgun (WGS) entry which is preliminary data.</text>
</comment>
<organism evidence="1 2">
    <name type="scientific">Nocardiopsis sediminis</name>
    <dbReference type="NCBI Taxonomy" id="1778267"/>
    <lineage>
        <taxon>Bacteria</taxon>
        <taxon>Bacillati</taxon>
        <taxon>Actinomycetota</taxon>
        <taxon>Actinomycetes</taxon>
        <taxon>Streptosporangiales</taxon>
        <taxon>Nocardiopsidaceae</taxon>
        <taxon>Nocardiopsis</taxon>
    </lineage>
</organism>
<dbReference type="EMBL" id="JBHSBH010000012">
    <property type="protein sequence ID" value="MFC3997901.1"/>
    <property type="molecule type" value="Genomic_DNA"/>
</dbReference>
<dbReference type="InterPro" id="IPR018988">
    <property type="entry name" value="DUF2000"/>
</dbReference>
<evidence type="ECO:0000313" key="2">
    <source>
        <dbReference type="Proteomes" id="UP001595847"/>
    </source>
</evidence>
<protein>
    <submittedName>
        <fullName evidence="1">DUF2000 domain-containing protein</fullName>
    </submittedName>
</protein>
<dbReference type="PIRSF" id="PIRSF033736">
    <property type="entry name" value="UCP033763"/>
    <property type="match status" value="1"/>
</dbReference>
<dbReference type="Pfam" id="PF09391">
    <property type="entry name" value="DUF2000"/>
    <property type="match status" value="1"/>
</dbReference>
<dbReference type="RefSeq" id="WP_378535275.1">
    <property type="nucleotide sequence ID" value="NZ_JBHSBH010000012.1"/>
</dbReference>
<name>A0ABV8FSM7_9ACTN</name>
<sequence length="137" mass="14391">MALDTKLVLVLNDTVDPRFAVNAAVVTGLSMGGRLPHLLAEDGKDASGGVHAGLNPHPVPILTADPARLRAIHDGAREDDGLTVVGFNEVALRAREYGAYLGDLARTPAADVGYVAVALFGRRGAVNALTNRLPLYR</sequence>
<dbReference type="Gene3D" id="3.40.1490.10">
    <property type="entry name" value="Bit1"/>
    <property type="match status" value="1"/>
</dbReference>
<dbReference type="SUPFAM" id="SSF102462">
    <property type="entry name" value="Peptidyl-tRNA hydrolase II"/>
    <property type="match status" value="1"/>
</dbReference>
<keyword evidence="2" id="KW-1185">Reference proteome</keyword>
<dbReference type="Proteomes" id="UP001595847">
    <property type="component" value="Unassembled WGS sequence"/>
</dbReference>
<accession>A0ABV8FSM7</accession>
<evidence type="ECO:0000313" key="1">
    <source>
        <dbReference type="EMBL" id="MFC3997901.1"/>
    </source>
</evidence>